<reference evidence="2 3" key="1">
    <citation type="submission" date="2017-09" db="EMBL/GenBank/DDBJ databases">
        <title>The draft genome sequences of Marinobacter guineae M3B.</title>
        <authorList>
            <person name="Cao J."/>
        </authorList>
    </citation>
    <scope>NUCLEOTIDE SEQUENCE [LARGE SCALE GENOMIC DNA]</scope>
    <source>
        <strain evidence="2 3">M3B</strain>
    </source>
</reference>
<dbReference type="InterPro" id="IPR029044">
    <property type="entry name" value="Nucleotide-diphossugar_trans"/>
</dbReference>
<dbReference type="PANTHER" id="PTHR43179">
    <property type="entry name" value="RHAMNOSYLTRANSFERASE WBBL"/>
    <property type="match status" value="1"/>
</dbReference>
<keyword evidence="3" id="KW-1185">Reference proteome</keyword>
<keyword evidence="2" id="KW-0808">Transferase</keyword>
<comment type="caution">
    <text evidence="2">The sequence shown here is derived from an EMBL/GenBank/DDBJ whole genome shotgun (WGS) entry which is preliminary data.</text>
</comment>
<accession>A0A2G1VM29</accession>
<dbReference type="Proteomes" id="UP000229044">
    <property type="component" value="Unassembled WGS sequence"/>
</dbReference>
<organism evidence="2 3">
    <name type="scientific">Marinobacter guineae</name>
    <dbReference type="NCBI Taxonomy" id="432303"/>
    <lineage>
        <taxon>Bacteria</taxon>
        <taxon>Pseudomonadati</taxon>
        <taxon>Pseudomonadota</taxon>
        <taxon>Gammaproteobacteria</taxon>
        <taxon>Pseudomonadales</taxon>
        <taxon>Marinobacteraceae</taxon>
        <taxon>Marinobacter</taxon>
    </lineage>
</organism>
<dbReference type="EMBL" id="NTFI01000001">
    <property type="protein sequence ID" value="PHQ27559.1"/>
    <property type="molecule type" value="Genomic_DNA"/>
</dbReference>
<protein>
    <submittedName>
        <fullName evidence="2">Glycosyl transferase</fullName>
    </submittedName>
</protein>
<proteinExistence type="predicted"/>
<dbReference type="InterPro" id="IPR001173">
    <property type="entry name" value="Glyco_trans_2-like"/>
</dbReference>
<evidence type="ECO:0000313" key="2">
    <source>
        <dbReference type="EMBL" id="PHQ27559.1"/>
    </source>
</evidence>
<evidence type="ECO:0000313" key="3">
    <source>
        <dbReference type="Proteomes" id="UP000229044"/>
    </source>
</evidence>
<evidence type="ECO:0000259" key="1">
    <source>
        <dbReference type="Pfam" id="PF00535"/>
    </source>
</evidence>
<dbReference type="Gene3D" id="3.90.550.10">
    <property type="entry name" value="Spore Coat Polysaccharide Biosynthesis Protein SpsA, Chain A"/>
    <property type="match status" value="1"/>
</dbReference>
<gene>
    <name evidence="2" type="ORF">CLH62_04130</name>
</gene>
<dbReference type="SUPFAM" id="SSF53448">
    <property type="entry name" value="Nucleotide-diphospho-sugar transferases"/>
    <property type="match status" value="1"/>
</dbReference>
<feature type="domain" description="Glycosyltransferase 2-like" evidence="1">
    <location>
        <begin position="2"/>
        <end position="123"/>
    </location>
</feature>
<sequence length="304" mass="33737">MIVVNWNAGPQLKTCVDSVTQFGGDYVGKIIVVDNGSIDGSETSVEGMPNVTLIRAGENLGFGKACNLGAKDADSDYLLFLNPDAALFEGTLRKVVNFMQAPANQVVGICGAQLIEESGKVSRSCARFPSVTGFLAHAVGLDRIFPGLGNSMAEWDHLADRKVDQVIGAFFFVRRRLFEQLQGFDERFFVYFEEVDFSYRARLAGWQSFYLADAQAFHAGGGTSNQVKARRLFYSLRSRLLYAFKHFSFPAALMVLATTLLLEPLARSALALARRSLSGLKETWAGYRMLLAWVPEWLFKNKTR</sequence>
<dbReference type="AlphaFoldDB" id="A0A2G1VM29"/>
<dbReference type="PANTHER" id="PTHR43179:SF7">
    <property type="entry name" value="RHAMNOSYLTRANSFERASE WBBL"/>
    <property type="match status" value="1"/>
</dbReference>
<dbReference type="CDD" id="cd04186">
    <property type="entry name" value="GT_2_like_c"/>
    <property type="match status" value="1"/>
</dbReference>
<name>A0A2G1VM29_9GAMM</name>
<dbReference type="GO" id="GO:0016740">
    <property type="term" value="F:transferase activity"/>
    <property type="evidence" value="ECO:0007669"/>
    <property type="project" value="UniProtKB-KW"/>
</dbReference>
<dbReference type="OrthoDB" id="5291101at2"/>
<dbReference type="Pfam" id="PF00535">
    <property type="entry name" value="Glycos_transf_2"/>
    <property type="match status" value="1"/>
</dbReference>